<dbReference type="PANTHER" id="PTHR23052">
    <property type="entry name" value="AXONEMAL DYNEIN LIGHT CHAIN DOMAIN-CONTAINING PROTEIN 1"/>
    <property type="match status" value="1"/>
</dbReference>
<dbReference type="PANTHER" id="PTHR23052:SF1">
    <property type="entry name" value="AXONEMAL DYNEIN LIGHT CHAIN DOMAIN-CONTAINING PROTEIN 1"/>
    <property type="match status" value="1"/>
</dbReference>
<dbReference type="EMBL" id="HBIZ01023623">
    <property type="protein sequence ID" value="CAE0762340.1"/>
    <property type="molecule type" value="Transcribed_RNA"/>
</dbReference>
<organism evidence="2">
    <name type="scientific">Chrysotila carterae</name>
    <name type="common">Marine alga</name>
    <name type="synonym">Syracosphaera carterae</name>
    <dbReference type="NCBI Taxonomy" id="13221"/>
    <lineage>
        <taxon>Eukaryota</taxon>
        <taxon>Haptista</taxon>
        <taxon>Haptophyta</taxon>
        <taxon>Prymnesiophyceae</taxon>
        <taxon>Isochrysidales</taxon>
        <taxon>Isochrysidaceae</taxon>
        <taxon>Chrysotila</taxon>
    </lineage>
</organism>
<protein>
    <submittedName>
        <fullName evidence="2">Uncharacterized protein</fullName>
    </submittedName>
</protein>
<feature type="coiled-coil region" evidence="1">
    <location>
        <begin position="287"/>
        <end position="314"/>
    </location>
</feature>
<dbReference type="InterPro" id="IPR052845">
    <property type="entry name" value="Axonemal_dynein_LC_domain"/>
</dbReference>
<reference evidence="2" key="1">
    <citation type="submission" date="2021-01" db="EMBL/GenBank/DDBJ databases">
        <authorList>
            <person name="Corre E."/>
            <person name="Pelletier E."/>
            <person name="Niang G."/>
            <person name="Scheremetjew M."/>
            <person name="Finn R."/>
            <person name="Kale V."/>
            <person name="Holt S."/>
            <person name="Cochrane G."/>
            <person name="Meng A."/>
            <person name="Brown T."/>
            <person name="Cohen L."/>
        </authorList>
    </citation>
    <scope>NUCLEOTIDE SEQUENCE</scope>
    <source>
        <strain evidence="2">CCMP645</strain>
    </source>
</reference>
<evidence type="ECO:0000313" key="2">
    <source>
        <dbReference type="EMBL" id="CAE0762340.1"/>
    </source>
</evidence>
<evidence type="ECO:0000256" key="1">
    <source>
        <dbReference type="SAM" id="Coils"/>
    </source>
</evidence>
<proteinExistence type="predicted"/>
<name>A0A7S4BDF5_CHRCT</name>
<dbReference type="AlphaFoldDB" id="A0A7S4BDF5"/>
<gene>
    <name evidence="2" type="ORF">PCAR00345_LOCUS14952</name>
</gene>
<accession>A0A7S4BDF5</accession>
<sequence>MSRSPPSLLELPAHSSIKFSAKQLDANGRSSHLSQSGELLANVEKEMGRLLDWAGANGTITQEKQALRNREDPLKADADGRHVELKTFLRSKSDVTHRRAKRRELAESTAVHLPREAVPGRRGLQREVSYLSDMKAAPRQLREVPDSLIPEAFRIMLQSPLPHNLPLFGMGEEAPGWKYNTTSRQWELPIFPSKLPAGRRDVVLLDAWVNDMVLRLQQSAGAMAEHEVLKEAQLLFSIASHELIRQAATQCFERAHLMGKIWWSEMELFQRMLQMRKSENAERARERQKHAEQMEAMLSQVEFLKAELAEAKSNKNGN</sequence>
<keyword evidence="1" id="KW-0175">Coiled coil</keyword>